<dbReference type="InterPro" id="IPR051886">
    <property type="entry name" value="Seed_Dev/Stress_Resp_Reg"/>
</dbReference>
<dbReference type="GO" id="GO:0006351">
    <property type="term" value="P:DNA-templated transcription"/>
    <property type="evidence" value="ECO:0007669"/>
    <property type="project" value="InterPro"/>
</dbReference>
<feature type="domain" description="DOG1" evidence="1">
    <location>
        <begin position="19"/>
        <end position="339"/>
    </location>
</feature>
<evidence type="ECO:0000259" key="1">
    <source>
        <dbReference type="PROSITE" id="PS51806"/>
    </source>
</evidence>
<gene>
    <name evidence="2" type="ORF">C1H46_001637</name>
</gene>
<protein>
    <recommendedName>
        <fullName evidence="1">DOG1 domain-containing protein</fullName>
    </recommendedName>
</protein>
<evidence type="ECO:0000313" key="2">
    <source>
        <dbReference type="EMBL" id="TQE12764.1"/>
    </source>
</evidence>
<dbReference type="AlphaFoldDB" id="A0A540NNY9"/>
<dbReference type="Pfam" id="PF14144">
    <property type="entry name" value="DOG1"/>
    <property type="match status" value="1"/>
</dbReference>
<dbReference type="PROSITE" id="PS51806">
    <property type="entry name" value="DOG1"/>
    <property type="match status" value="1"/>
</dbReference>
<dbReference type="STRING" id="106549.A0A540NNY9"/>
<dbReference type="GO" id="GO:0043565">
    <property type="term" value="F:sequence-specific DNA binding"/>
    <property type="evidence" value="ECO:0007669"/>
    <property type="project" value="InterPro"/>
</dbReference>
<dbReference type="Proteomes" id="UP000315295">
    <property type="component" value="Unassembled WGS sequence"/>
</dbReference>
<name>A0A540NNY9_MALBA</name>
<dbReference type="PANTHER" id="PTHR46354:SF9">
    <property type="entry name" value="PROTEIN INAPERTURATE POLLEN1"/>
    <property type="match status" value="1"/>
</dbReference>
<organism evidence="2 3">
    <name type="scientific">Malus baccata</name>
    <name type="common">Siberian crab apple</name>
    <name type="synonym">Pyrus baccata</name>
    <dbReference type="NCBI Taxonomy" id="106549"/>
    <lineage>
        <taxon>Eukaryota</taxon>
        <taxon>Viridiplantae</taxon>
        <taxon>Streptophyta</taxon>
        <taxon>Embryophyta</taxon>
        <taxon>Tracheophyta</taxon>
        <taxon>Spermatophyta</taxon>
        <taxon>Magnoliopsida</taxon>
        <taxon>eudicotyledons</taxon>
        <taxon>Gunneridae</taxon>
        <taxon>Pentapetalae</taxon>
        <taxon>rosids</taxon>
        <taxon>fabids</taxon>
        <taxon>Rosales</taxon>
        <taxon>Rosaceae</taxon>
        <taxon>Amygdaloideae</taxon>
        <taxon>Maleae</taxon>
        <taxon>Malus</taxon>
    </lineage>
</organism>
<sequence>MLKAVGLFGRKKSGSSGGNRHFKDFYADWFNTLNTTLLPSLQNSMSESDSSLTHLSTQVETLHRHFQSYYDALDLAAANDVAQLLDPDWRNPLEKPFLFLGDLHPYLFTNLLRSFLNQNDSDDDEDYDNDSLTVQFADAQDRDRDQLEVLFDRPWHIATAWRSQSYDLMGKLEQVERVGPFSPFDAAKYFLATSMEIKMISCVEIYEEATGNKCSLTKLWGASITSSGVLSGSSPQVRGLRLMVPALVARARDAQAAFLEHVGRNWDYGSGLQKAAVAEAMAEQNEEMVGVFVDANRLRRSVLVEILGTTSVFQAALFLEGLAQFLVGFRDPELLAQFDLCKTPLGKQNRLVI</sequence>
<comment type="caution">
    <text evidence="2">The sequence shown here is derived from an EMBL/GenBank/DDBJ whole genome shotgun (WGS) entry which is preliminary data.</text>
</comment>
<accession>A0A540NNY9</accession>
<dbReference type="InterPro" id="IPR025422">
    <property type="entry name" value="TGA_domain"/>
</dbReference>
<dbReference type="EMBL" id="VIEB01000016">
    <property type="protein sequence ID" value="TQE12764.1"/>
    <property type="molecule type" value="Genomic_DNA"/>
</dbReference>
<reference evidence="2 3" key="1">
    <citation type="journal article" date="2019" name="G3 (Bethesda)">
        <title>Sequencing of a Wild Apple (Malus baccata) Genome Unravels the Differences Between Cultivated and Wild Apple Species Regarding Disease Resistance and Cold Tolerance.</title>
        <authorList>
            <person name="Chen X."/>
        </authorList>
    </citation>
    <scope>NUCLEOTIDE SEQUENCE [LARGE SCALE GENOMIC DNA]</scope>
    <source>
        <strain evidence="3">cv. Shandingzi</strain>
        <tissue evidence="2">Leaves</tissue>
    </source>
</reference>
<proteinExistence type="predicted"/>
<dbReference type="PANTHER" id="PTHR46354">
    <property type="entry name" value="DOG1 DOMAIN-CONTAINING PROTEIN"/>
    <property type="match status" value="1"/>
</dbReference>
<keyword evidence="3" id="KW-1185">Reference proteome</keyword>
<evidence type="ECO:0000313" key="3">
    <source>
        <dbReference type="Proteomes" id="UP000315295"/>
    </source>
</evidence>